<feature type="transmembrane region" description="Helical" evidence="1">
    <location>
        <begin position="62"/>
        <end position="85"/>
    </location>
</feature>
<keyword evidence="1" id="KW-1133">Transmembrane helix</keyword>
<organism evidence="2">
    <name type="scientific">Strombidium rassoulzadegani</name>
    <dbReference type="NCBI Taxonomy" id="1082188"/>
    <lineage>
        <taxon>Eukaryota</taxon>
        <taxon>Sar</taxon>
        <taxon>Alveolata</taxon>
        <taxon>Ciliophora</taxon>
        <taxon>Intramacronucleata</taxon>
        <taxon>Spirotrichea</taxon>
        <taxon>Oligotrichia</taxon>
        <taxon>Strombidiidae</taxon>
        <taxon>Strombidium</taxon>
    </lineage>
</organism>
<evidence type="ECO:0000313" key="2">
    <source>
        <dbReference type="EMBL" id="CAE0230821.1"/>
    </source>
</evidence>
<dbReference type="EMBL" id="HBIA01004926">
    <property type="protein sequence ID" value="CAE0230821.1"/>
    <property type="molecule type" value="Transcribed_RNA"/>
</dbReference>
<reference evidence="2" key="1">
    <citation type="submission" date="2021-01" db="EMBL/GenBank/DDBJ databases">
        <authorList>
            <person name="Corre E."/>
            <person name="Pelletier E."/>
            <person name="Niang G."/>
            <person name="Scheremetjew M."/>
            <person name="Finn R."/>
            <person name="Kale V."/>
            <person name="Holt S."/>
            <person name="Cochrane G."/>
            <person name="Meng A."/>
            <person name="Brown T."/>
            <person name="Cohen L."/>
        </authorList>
    </citation>
    <scope>NUCLEOTIDE SEQUENCE</scope>
    <source>
        <strain evidence="2">Ras09</strain>
    </source>
</reference>
<protein>
    <submittedName>
        <fullName evidence="2">Uncharacterized protein</fullName>
    </submittedName>
</protein>
<keyword evidence="1" id="KW-0812">Transmembrane</keyword>
<evidence type="ECO:0000256" key="1">
    <source>
        <dbReference type="SAM" id="Phobius"/>
    </source>
</evidence>
<gene>
    <name evidence="2" type="ORF">SRAS04492_LOCUS2615</name>
</gene>
<dbReference type="AlphaFoldDB" id="A0A7S3CM55"/>
<proteinExistence type="predicted"/>
<name>A0A7S3CM55_9SPIT</name>
<accession>A0A7S3CM55</accession>
<sequence length="105" mass="12235">MVMMYKIVEDFLILEYKQSYNSYKVLEFEPVSELSIEVKNLENEEVQKFSEMEEFWSTYGPFSSIIVILGTLASCLSIVCCFNSFRRNLEIYEESPFNPANGSQV</sequence>
<keyword evidence="1" id="KW-0472">Membrane</keyword>